<name>A0A645HFR5_9ZZZZ</name>
<organism evidence="1">
    <name type="scientific">bioreactor metagenome</name>
    <dbReference type="NCBI Taxonomy" id="1076179"/>
    <lineage>
        <taxon>unclassified sequences</taxon>
        <taxon>metagenomes</taxon>
        <taxon>ecological metagenomes</taxon>
    </lineage>
</organism>
<protein>
    <submittedName>
        <fullName evidence="1">Uncharacterized protein</fullName>
    </submittedName>
</protein>
<accession>A0A645HFR5</accession>
<dbReference type="EMBL" id="VSSQ01092759">
    <property type="protein sequence ID" value="MPN37868.1"/>
    <property type="molecule type" value="Genomic_DNA"/>
</dbReference>
<comment type="caution">
    <text evidence="1">The sequence shown here is derived from an EMBL/GenBank/DDBJ whole genome shotgun (WGS) entry which is preliminary data.</text>
</comment>
<gene>
    <name evidence="1" type="ORF">SDC9_185389</name>
</gene>
<evidence type="ECO:0000313" key="1">
    <source>
        <dbReference type="EMBL" id="MPN37868.1"/>
    </source>
</evidence>
<proteinExistence type="predicted"/>
<reference evidence="1" key="1">
    <citation type="submission" date="2019-08" db="EMBL/GenBank/DDBJ databases">
        <authorList>
            <person name="Kucharzyk K."/>
            <person name="Murdoch R.W."/>
            <person name="Higgins S."/>
            <person name="Loffler F."/>
        </authorList>
    </citation>
    <scope>NUCLEOTIDE SEQUENCE</scope>
</reference>
<sequence length="55" mass="5633">MFLSFGNTNGRSVNECGEIGVIHITAESGKSIGPPQASEYAVDPVGVDIISPSAL</sequence>
<dbReference type="AlphaFoldDB" id="A0A645HFR5"/>